<dbReference type="Pfam" id="PF05069">
    <property type="entry name" value="Phage_tail_S"/>
    <property type="match status" value="1"/>
</dbReference>
<proteinExistence type="predicted"/>
<protein>
    <submittedName>
        <fullName evidence="1">Phage virion morphogenesis protein</fullName>
    </submittedName>
</protein>
<dbReference type="EMBL" id="JADIKF010000035">
    <property type="protein sequence ID" value="MBM7128708.1"/>
    <property type="molecule type" value="Genomic_DNA"/>
</dbReference>
<dbReference type="Proteomes" id="UP001430193">
    <property type="component" value="Unassembled WGS sequence"/>
</dbReference>
<accession>A0ABS2KED8</accession>
<reference evidence="1" key="1">
    <citation type="submission" date="2020-10" db="EMBL/GenBank/DDBJ databases">
        <title>Phylogeny of dyella-like bacteria.</title>
        <authorList>
            <person name="Fu J."/>
        </authorList>
    </citation>
    <scope>NUCLEOTIDE SEQUENCE</scope>
    <source>
        <strain evidence="1">DHON07</strain>
    </source>
</reference>
<gene>
    <name evidence="1" type="ORF">ISS99_04150</name>
</gene>
<evidence type="ECO:0000313" key="1">
    <source>
        <dbReference type="EMBL" id="MBM7128708.1"/>
    </source>
</evidence>
<keyword evidence="2" id="KW-1185">Reference proteome</keyword>
<organism evidence="1 2">
    <name type="scientific">Dyella mobilis</name>
    <dbReference type="NCBI Taxonomy" id="1849582"/>
    <lineage>
        <taxon>Bacteria</taxon>
        <taxon>Pseudomonadati</taxon>
        <taxon>Pseudomonadota</taxon>
        <taxon>Gammaproteobacteria</taxon>
        <taxon>Lysobacterales</taxon>
        <taxon>Rhodanobacteraceae</taxon>
        <taxon>Dyella</taxon>
    </lineage>
</organism>
<comment type="caution">
    <text evidence="1">The sequence shown here is derived from an EMBL/GenBank/DDBJ whole genome shotgun (WGS) entry which is preliminary data.</text>
</comment>
<name>A0ABS2KED8_9GAMM</name>
<sequence length="75" mass="8578">MLRTATWLKATATPDSANVGFFGRVARLARVHQEGAMNRVTPGGKRFRYPQRPLLGFSPADRERIRDRLLDYLHP</sequence>
<dbReference type="InterPro" id="IPR006522">
    <property type="entry name" value="Phage_virion_morphogenesis"/>
</dbReference>
<evidence type="ECO:0000313" key="2">
    <source>
        <dbReference type="Proteomes" id="UP001430193"/>
    </source>
</evidence>